<sequence length="51" mass="5561">MAYAAVLHAREMASKEMDTFRAAIKLSDDQKKAKAAADAERVANSTSHKPK</sequence>
<dbReference type="RefSeq" id="WP_167387100.1">
    <property type="nucleotide sequence ID" value="NZ_JBHEEP010000009.1"/>
</dbReference>
<dbReference type="Proteomes" id="UP000216363">
    <property type="component" value="Unassembled WGS sequence"/>
</dbReference>
<dbReference type="EMBL" id="NNRN01000038">
    <property type="protein sequence ID" value="OYR31374.1"/>
    <property type="molecule type" value="Genomic_DNA"/>
</dbReference>
<evidence type="ECO:0000313" key="2">
    <source>
        <dbReference type="Proteomes" id="UP000216363"/>
    </source>
</evidence>
<comment type="caution">
    <text evidence="1">The sequence shown here is derived from an EMBL/GenBank/DDBJ whole genome shotgun (WGS) entry which is preliminary data.</text>
</comment>
<name>A0A256GVY4_9HYPH</name>
<organism evidence="1 2">
    <name type="scientific">Brucella lupini</name>
    <dbReference type="NCBI Taxonomy" id="255457"/>
    <lineage>
        <taxon>Bacteria</taxon>
        <taxon>Pseudomonadati</taxon>
        <taxon>Pseudomonadota</taxon>
        <taxon>Alphaproteobacteria</taxon>
        <taxon>Hyphomicrobiales</taxon>
        <taxon>Brucellaceae</taxon>
        <taxon>Brucella/Ochrobactrum group</taxon>
        <taxon>Brucella</taxon>
    </lineage>
</organism>
<reference evidence="1 2" key="1">
    <citation type="submission" date="2017-07" db="EMBL/GenBank/DDBJ databases">
        <title>Draft genome of Ochrobactrum lupini type strain LUP21.</title>
        <authorList>
            <person name="Krzyzanowska D.M."/>
            <person name="Jafra S."/>
        </authorList>
    </citation>
    <scope>NUCLEOTIDE SEQUENCE [LARGE SCALE GENOMIC DNA]</scope>
    <source>
        <strain evidence="1 2">LUP21</strain>
    </source>
</reference>
<gene>
    <name evidence="1" type="ORF">CES86_0866</name>
</gene>
<evidence type="ECO:0000313" key="1">
    <source>
        <dbReference type="EMBL" id="OYR31374.1"/>
    </source>
</evidence>
<proteinExistence type="predicted"/>
<accession>A0A256GVY4</accession>
<protein>
    <submittedName>
        <fullName evidence="1">Uncharacterized protein</fullName>
    </submittedName>
</protein>
<dbReference type="AlphaFoldDB" id="A0A256GVY4"/>